<proteinExistence type="predicted"/>
<dbReference type="Proteomes" id="UP001569904">
    <property type="component" value="Unassembled WGS sequence"/>
</dbReference>
<keyword evidence="2" id="KW-1185">Reference proteome</keyword>
<dbReference type="RefSeq" id="WP_371939981.1">
    <property type="nucleotide sequence ID" value="NZ_JAXCEH010000003.1"/>
</dbReference>
<organism evidence="1 2">
    <name type="scientific">Actinomadura chokoriensis</name>
    <dbReference type="NCBI Taxonomy" id="454156"/>
    <lineage>
        <taxon>Bacteria</taxon>
        <taxon>Bacillati</taxon>
        <taxon>Actinomycetota</taxon>
        <taxon>Actinomycetes</taxon>
        <taxon>Streptosporangiales</taxon>
        <taxon>Thermomonosporaceae</taxon>
        <taxon>Actinomadura</taxon>
    </lineage>
</organism>
<evidence type="ECO:0000313" key="1">
    <source>
        <dbReference type="EMBL" id="MFA1553589.1"/>
    </source>
</evidence>
<dbReference type="Pfam" id="PF14462">
    <property type="entry name" value="Prok-E2_E"/>
    <property type="match status" value="1"/>
</dbReference>
<gene>
    <name evidence="1" type="ORF">SM436_07785</name>
</gene>
<protein>
    <submittedName>
        <fullName evidence="1">E2/UBC family protein</fullName>
    </submittedName>
</protein>
<name>A0ABV4QSL1_9ACTN</name>
<dbReference type="InterPro" id="IPR025701">
    <property type="entry name" value="UBQ-conjugat_E2_E"/>
</dbReference>
<accession>A0ABV4QSL1</accession>
<reference evidence="1 2" key="1">
    <citation type="submission" date="2023-11" db="EMBL/GenBank/DDBJ databases">
        <title>Actinomadura monticuli sp. nov., isolated from volcanic ash.</title>
        <authorList>
            <person name="Lee S.D."/>
            <person name="Yang H."/>
            <person name="Kim I.S."/>
        </authorList>
    </citation>
    <scope>NUCLEOTIDE SEQUENCE [LARGE SCALE GENOMIC DNA]</scope>
    <source>
        <strain evidence="1 2">DSM 45346</strain>
    </source>
</reference>
<comment type="caution">
    <text evidence="1">The sequence shown here is derived from an EMBL/GenBank/DDBJ whole genome shotgun (WGS) entry which is preliminary data.</text>
</comment>
<evidence type="ECO:0000313" key="2">
    <source>
        <dbReference type="Proteomes" id="UP001569904"/>
    </source>
</evidence>
<dbReference type="EMBL" id="JAXCEH010000003">
    <property type="protein sequence ID" value="MFA1553589.1"/>
    <property type="molecule type" value="Genomic_DNA"/>
</dbReference>
<sequence length="205" mass="23103">MGKTIRINGVDVPVIADQLNGEEIKRLAGIDADRVLVRQERDRNVIVPDAKRLRVADNDTFTHHARHSKAAGPVTRRTARLRMEAATLAAAYPGLKIADDESYVFISGFRLPTGWIPDRASVLIVPPAAYPECAPDGFYLSAKLRRRKGGQLITPGHYFRDYHNPYADLGYHWYCLEDPERRWRAGQDSLLTFVEAIRTYLGTAD</sequence>